<evidence type="ECO:0000256" key="6">
    <source>
        <dbReference type="ARBA" id="ARBA00022989"/>
    </source>
</evidence>
<comment type="function">
    <text evidence="10">Regulates also the sphingolipid metabolism.</text>
</comment>
<dbReference type="GO" id="GO:0016125">
    <property type="term" value="P:sterol metabolic process"/>
    <property type="evidence" value="ECO:0007669"/>
    <property type="project" value="UniProtKB-UniRule"/>
</dbReference>
<dbReference type="AlphaFoldDB" id="A0A5C3MZA9"/>
<feature type="transmembrane region" description="Helical" evidence="10">
    <location>
        <begin position="158"/>
        <end position="186"/>
    </location>
</feature>
<dbReference type="STRING" id="5364.A0A5C3MZA9"/>
<evidence type="ECO:0000256" key="2">
    <source>
        <dbReference type="ARBA" id="ARBA00009187"/>
    </source>
</evidence>
<comment type="similarity">
    <text evidence="2 10">Belongs to the ARV1 family.</text>
</comment>
<keyword evidence="6 10" id="KW-1133">Transmembrane helix</keyword>
<evidence type="ECO:0000256" key="5">
    <source>
        <dbReference type="ARBA" id="ARBA00022824"/>
    </source>
</evidence>
<keyword evidence="10" id="KW-0746">Sphingolipid metabolism</keyword>
<dbReference type="EMBL" id="ML213514">
    <property type="protein sequence ID" value="TFK50095.1"/>
    <property type="molecule type" value="Genomic_DNA"/>
</dbReference>
<dbReference type="Pfam" id="PF04161">
    <property type="entry name" value="Arv1"/>
    <property type="match status" value="1"/>
</dbReference>
<evidence type="ECO:0000256" key="1">
    <source>
        <dbReference type="ARBA" id="ARBA00004477"/>
    </source>
</evidence>
<comment type="subcellular location">
    <subcellularLocation>
        <location evidence="1 10">Endoplasmic reticulum membrane</location>
        <topology evidence="1 10">Multi-pass membrane protein</topology>
    </subcellularLocation>
    <subcellularLocation>
        <location evidence="10">Golgi apparatus membrane</location>
        <topology evidence="10">Multi-pass membrane protein</topology>
    </subcellularLocation>
</comment>
<keyword evidence="8 10" id="KW-0443">Lipid metabolism</keyword>
<accession>A0A5C3MZA9</accession>
<keyword evidence="7 10" id="KW-0445">Lipid transport</keyword>
<feature type="transmembrane region" description="Helical" evidence="10">
    <location>
        <begin position="299"/>
        <end position="318"/>
    </location>
</feature>
<dbReference type="PANTHER" id="PTHR14467:SF0">
    <property type="entry name" value="PROTEIN ARV1"/>
    <property type="match status" value="1"/>
</dbReference>
<keyword evidence="10" id="KW-0333">Golgi apparatus</keyword>
<feature type="transmembrane region" description="Helical" evidence="10">
    <location>
        <begin position="233"/>
        <end position="252"/>
    </location>
</feature>
<feature type="transmembrane region" description="Helical" evidence="10">
    <location>
        <begin position="325"/>
        <end position="347"/>
    </location>
</feature>
<dbReference type="GO" id="GO:0032541">
    <property type="term" value="C:cortical endoplasmic reticulum"/>
    <property type="evidence" value="ECO:0007669"/>
    <property type="project" value="TreeGrafter"/>
</dbReference>
<keyword evidence="5 10" id="KW-0256">Endoplasmic reticulum</keyword>
<dbReference type="OrthoDB" id="2192830at2759"/>
<dbReference type="GO" id="GO:0005789">
    <property type="term" value="C:endoplasmic reticulum membrane"/>
    <property type="evidence" value="ECO:0007669"/>
    <property type="project" value="UniProtKB-SubCell"/>
</dbReference>
<keyword evidence="3 10" id="KW-0813">Transport</keyword>
<evidence type="ECO:0000313" key="12">
    <source>
        <dbReference type="EMBL" id="TFK50095.1"/>
    </source>
</evidence>
<dbReference type="PANTHER" id="PTHR14467">
    <property type="entry name" value="ARV1"/>
    <property type="match status" value="1"/>
</dbReference>
<protein>
    <recommendedName>
        <fullName evidence="10">Protein ARV</fullName>
    </recommendedName>
</protein>
<evidence type="ECO:0000256" key="9">
    <source>
        <dbReference type="ARBA" id="ARBA00023136"/>
    </source>
</evidence>
<dbReference type="InterPro" id="IPR007290">
    <property type="entry name" value="Arv1"/>
</dbReference>
<feature type="region of interest" description="Disordered" evidence="11">
    <location>
        <begin position="70"/>
        <end position="105"/>
    </location>
</feature>
<dbReference type="GO" id="GO:0097036">
    <property type="term" value="P:regulation of plasma membrane sterol distribution"/>
    <property type="evidence" value="ECO:0007669"/>
    <property type="project" value="UniProtKB-UniRule"/>
</dbReference>
<evidence type="ECO:0000256" key="11">
    <source>
        <dbReference type="SAM" id="MobiDB-lite"/>
    </source>
</evidence>
<dbReference type="Proteomes" id="UP000305948">
    <property type="component" value="Unassembled WGS sequence"/>
</dbReference>
<keyword evidence="4 10" id="KW-0812">Transmembrane</keyword>
<evidence type="ECO:0000256" key="4">
    <source>
        <dbReference type="ARBA" id="ARBA00022692"/>
    </source>
</evidence>
<keyword evidence="9 10" id="KW-0472">Membrane</keyword>
<gene>
    <name evidence="12" type="ORF">OE88DRAFT_1736374</name>
</gene>
<dbReference type="GO" id="GO:0006665">
    <property type="term" value="P:sphingolipid metabolic process"/>
    <property type="evidence" value="ECO:0007669"/>
    <property type="project" value="UniProtKB-UniRule"/>
</dbReference>
<sequence>MPVCTICTHPVPYLYTVYESAYNLRLEQCPACHAFADPYVEHDELTLILDLILLKRDVFRHLLFNRGTDPRKAAPGRQRNPTGASADVNSTGEAEGEPAQRADSQLEYTGQGQARRMLIYKLGSALVLVDAIIRWAHLHPEKPLASTNLSHWTSESCMTFLRILVGCLIETIAFHLGIVTACYIVMKCVDKWRAWRHPGAEVSGIRQQFRRVLCRVDIINQTESPFRLSHVPLTLLYSSLTKLFLLLLLSVWRPVVDSGSNNGRTTPQSTMHPWNASLNHPIVTTALEIFDDDKLDRDWVIRNVLGGMAAGFGLRVVLDCHPFFTTLIIIFGWFVKNVVAAFVSGWVGGDVESGAAWLAYSIP</sequence>
<evidence type="ECO:0000313" key="13">
    <source>
        <dbReference type="Proteomes" id="UP000305948"/>
    </source>
</evidence>
<keyword evidence="13" id="KW-1185">Reference proteome</keyword>
<evidence type="ECO:0000256" key="10">
    <source>
        <dbReference type="RuleBase" id="RU368065"/>
    </source>
</evidence>
<evidence type="ECO:0000256" key="3">
    <source>
        <dbReference type="ARBA" id="ARBA00022448"/>
    </source>
</evidence>
<comment type="function">
    <text evidence="10">Mediator of sterol homeostasis involved in sterol uptake, trafficking and distribution into membranes.</text>
</comment>
<reference evidence="12 13" key="1">
    <citation type="journal article" date="2019" name="Nat. Ecol. Evol.">
        <title>Megaphylogeny resolves global patterns of mushroom evolution.</title>
        <authorList>
            <person name="Varga T."/>
            <person name="Krizsan K."/>
            <person name="Foldi C."/>
            <person name="Dima B."/>
            <person name="Sanchez-Garcia M."/>
            <person name="Sanchez-Ramirez S."/>
            <person name="Szollosi G.J."/>
            <person name="Szarkandi J.G."/>
            <person name="Papp V."/>
            <person name="Albert L."/>
            <person name="Andreopoulos W."/>
            <person name="Angelini C."/>
            <person name="Antonin V."/>
            <person name="Barry K.W."/>
            <person name="Bougher N.L."/>
            <person name="Buchanan P."/>
            <person name="Buyck B."/>
            <person name="Bense V."/>
            <person name="Catcheside P."/>
            <person name="Chovatia M."/>
            <person name="Cooper J."/>
            <person name="Damon W."/>
            <person name="Desjardin D."/>
            <person name="Finy P."/>
            <person name="Geml J."/>
            <person name="Haridas S."/>
            <person name="Hughes K."/>
            <person name="Justo A."/>
            <person name="Karasinski D."/>
            <person name="Kautmanova I."/>
            <person name="Kiss B."/>
            <person name="Kocsube S."/>
            <person name="Kotiranta H."/>
            <person name="LaButti K.M."/>
            <person name="Lechner B.E."/>
            <person name="Liimatainen K."/>
            <person name="Lipzen A."/>
            <person name="Lukacs Z."/>
            <person name="Mihaltcheva S."/>
            <person name="Morgado L.N."/>
            <person name="Niskanen T."/>
            <person name="Noordeloos M.E."/>
            <person name="Ohm R.A."/>
            <person name="Ortiz-Santana B."/>
            <person name="Ovrebo C."/>
            <person name="Racz N."/>
            <person name="Riley R."/>
            <person name="Savchenko A."/>
            <person name="Shiryaev A."/>
            <person name="Soop K."/>
            <person name="Spirin V."/>
            <person name="Szebenyi C."/>
            <person name="Tomsovsky M."/>
            <person name="Tulloss R.E."/>
            <person name="Uehling J."/>
            <person name="Grigoriev I.V."/>
            <person name="Vagvolgyi C."/>
            <person name="Papp T."/>
            <person name="Martin F.M."/>
            <person name="Miettinen O."/>
            <person name="Hibbett D.S."/>
            <person name="Nagy L.G."/>
        </authorList>
    </citation>
    <scope>NUCLEOTIDE SEQUENCE [LARGE SCALE GENOMIC DNA]</scope>
    <source>
        <strain evidence="12 13">OMC1185</strain>
    </source>
</reference>
<proteinExistence type="inferred from homology"/>
<evidence type="ECO:0000256" key="7">
    <source>
        <dbReference type="ARBA" id="ARBA00023055"/>
    </source>
</evidence>
<evidence type="ECO:0000256" key="8">
    <source>
        <dbReference type="ARBA" id="ARBA00023098"/>
    </source>
</evidence>
<dbReference type="GO" id="GO:0000139">
    <property type="term" value="C:Golgi membrane"/>
    <property type="evidence" value="ECO:0007669"/>
    <property type="project" value="UniProtKB-SubCell"/>
</dbReference>
<name>A0A5C3MZA9_9AGAM</name>
<feature type="compositionally biased region" description="Polar residues" evidence="11">
    <location>
        <begin position="79"/>
        <end position="92"/>
    </location>
</feature>
<feature type="transmembrane region" description="Helical" evidence="10">
    <location>
        <begin position="118"/>
        <end position="138"/>
    </location>
</feature>
<dbReference type="GO" id="GO:0032366">
    <property type="term" value="P:intracellular sterol transport"/>
    <property type="evidence" value="ECO:0007669"/>
    <property type="project" value="UniProtKB-UniRule"/>
</dbReference>
<organism evidence="12 13">
    <name type="scientific">Heliocybe sulcata</name>
    <dbReference type="NCBI Taxonomy" id="5364"/>
    <lineage>
        <taxon>Eukaryota</taxon>
        <taxon>Fungi</taxon>
        <taxon>Dikarya</taxon>
        <taxon>Basidiomycota</taxon>
        <taxon>Agaricomycotina</taxon>
        <taxon>Agaricomycetes</taxon>
        <taxon>Gloeophyllales</taxon>
        <taxon>Gloeophyllaceae</taxon>
        <taxon>Heliocybe</taxon>
    </lineage>
</organism>